<evidence type="ECO:0000256" key="3">
    <source>
        <dbReference type="ARBA" id="ARBA00022737"/>
    </source>
</evidence>
<proteinExistence type="predicted"/>
<protein>
    <submittedName>
        <fullName evidence="7">Sin3b protein</fullName>
    </submittedName>
</protein>
<dbReference type="InterPro" id="IPR036600">
    <property type="entry name" value="PAH_sf"/>
</dbReference>
<keyword evidence="8" id="KW-1185">Reference proteome</keyword>
<dbReference type="FunFam" id="1.20.1160.11:FF:000001">
    <property type="entry name" value="Paired amphipathic helix protein Sin3"/>
    <property type="match status" value="1"/>
</dbReference>
<dbReference type="PANTHER" id="PTHR12346">
    <property type="entry name" value="SIN3B-RELATED"/>
    <property type="match status" value="1"/>
</dbReference>
<dbReference type="AlphaFoldDB" id="V2YQ62"/>
<feature type="compositionally biased region" description="Polar residues" evidence="6">
    <location>
        <begin position="1"/>
        <end position="10"/>
    </location>
</feature>
<evidence type="ECO:0000256" key="4">
    <source>
        <dbReference type="ARBA" id="ARBA00023242"/>
    </source>
</evidence>
<sequence length="431" mass="48031">MMPRTPNTSMPDLGPGGTQRKPLPTKRQPDLTDALNYLDAVKNQFQDRPQVYHYFLNIMKDFKSWQIDTLDVIERVSRLFHGNPPLIQGFNTFLPAGYRIDISDGPMDSKAIFVTTPSGYRINTCSGPMNPDAIVVNMPKKPESQEEFNHAIRYLNRIKSRYSDHMNTYKQFLDIVATYQKERNQLQDSQVFTQVSALFKDAPDLLAEFEDFFPEAAPGSQGGIPQQSLTGSSSIPRPEDDVSAPGTAVEFQYVNNPPEDEFNSDIHFGFDGTTEHVNDPPDENPFNSERHFGPDSEVSTSSTLPSISSFYNILSGGQTTAIIAQSSGFTIAGGHFNNVHGDQVNIVNPVQAGFYALGTPQFVQSVQFNPDQNIALMILEKIAIFSYNQLSLLASSLDLSVVELLLFLGYHTFEPQIIRLISGTPVYQLLN</sequence>
<dbReference type="FunFam" id="1.20.1160.11:FF:000003">
    <property type="entry name" value="Paired amphipathic helix SIN3-like protein"/>
    <property type="match status" value="1"/>
</dbReference>
<evidence type="ECO:0000256" key="5">
    <source>
        <dbReference type="PROSITE-ProRule" id="PRU00810"/>
    </source>
</evidence>
<dbReference type="PANTHER" id="PTHR12346:SF0">
    <property type="entry name" value="SIN3A, ISOFORM G"/>
    <property type="match status" value="1"/>
</dbReference>
<dbReference type="GO" id="GO:0010628">
    <property type="term" value="P:positive regulation of gene expression"/>
    <property type="evidence" value="ECO:0007669"/>
    <property type="project" value="UniProtKB-ARBA"/>
</dbReference>
<dbReference type="Gene3D" id="1.20.1160.11">
    <property type="entry name" value="Paired amphipathic helix"/>
    <property type="match status" value="2"/>
</dbReference>
<comment type="subcellular location">
    <subcellularLocation>
        <location evidence="1 5">Nucleus</location>
    </subcellularLocation>
</comment>
<accession>V2YQ62</accession>
<dbReference type="OrthoDB" id="10265969at2759"/>
<keyword evidence="4 5" id="KW-0539">Nucleus</keyword>
<evidence type="ECO:0000313" key="8">
    <source>
        <dbReference type="Proteomes" id="UP000017559"/>
    </source>
</evidence>
<dbReference type="HOGENOM" id="CLU_636294_0_0_1"/>
<feature type="region of interest" description="Disordered" evidence="6">
    <location>
        <begin position="216"/>
        <end position="244"/>
    </location>
</feature>
<dbReference type="GO" id="GO:0000122">
    <property type="term" value="P:negative regulation of transcription by RNA polymerase II"/>
    <property type="evidence" value="ECO:0007669"/>
    <property type="project" value="TreeGrafter"/>
</dbReference>
<keyword evidence="3" id="KW-0677">Repeat</keyword>
<dbReference type="STRING" id="1381753.V2YQ62"/>
<dbReference type="Pfam" id="PF02671">
    <property type="entry name" value="PAH"/>
    <property type="match status" value="2"/>
</dbReference>
<feature type="compositionally biased region" description="Polar residues" evidence="6">
    <location>
        <begin position="223"/>
        <end position="235"/>
    </location>
</feature>
<keyword evidence="2" id="KW-0678">Repressor</keyword>
<evidence type="ECO:0000256" key="2">
    <source>
        <dbReference type="ARBA" id="ARBA00022491"/>
    </source>
</evidence>
<evidence type="ECO:0000313" key="7">
    <source>
        <dbReference type="EMBL" id="ESK93814.1"/>
    </source>
</evidence>
<evidence type="ECO:0000256" key="6">
    <source>
        <dbReference type="SAM" id="MobiDB-lite"/>
    </source>
</evidence>
<name>V2YQ62_MONRO</name>
<dbReference type="PROSITE" id="PS51477">
    <property type="entry name" value="PAH"/>
    <property type="match status" value="2"/>
</dbReference>
<dbReference type="SUPFAM" id="SSF47762">
    <property type="entry name" value="PAH2 domain"/>
    <property type="match status" value="2"/>
</dbReference>
<comment type="caution">
    <text evidence="7">The sequence shown here is derived from an EMBL/GenBank/DDBJ whole genome shotgun (WGS) entry which is preliminary data.</text>
</comment>
<dbReference type="GO" id="GO:0033698">
    <property type="term" value="C:Rpd3L complex"/>
    <property type="evidence" value="ECO:0007669"/>
    <property type="project" value="UniProtKB-ARBA"/>
</dbReference>
<reference evidence="7 8" key="1">
    <citation type="journal article" date="2014" name="BMC Genomics">
        <title>Genome and secretome analysis of the hemibiotrophic fungal pathogen, Moniliophthora roreri, which causes frosty pod rot disease of cacao: mechanisms of the biotrophic and necrotrophic phases.</title>
        <authorList>
            <person name="Meinhardt L.W."/>
            <person name="Costa G.G.L."/>
            <person name="Thomazella D.P.T."/>
            <person name="Teixeira P.J.P.L."/>
            <person name="Carazzolle M.F."/>
            <person name="Schuster S.C."/>
            <person name="Carlson J.E."/>
            <person name="Guiltinan M.J."/>
            <person name="Mieczkowski P."/>
            <person name="Farmer A."/>
            <person name="Ramaraj T."/>
            <person name="Crozier J."/>
            <person name="Davis R.E."/>
            <person name="Shao J."/>
            <person name="Melnick R.L."/>
            <person name="Pereira G.A.G."/>
            <person name="Bailey B.A."/>
        </authorList>
    </citation>
    <scope>NUCLEOTIDE SEQUENCE [LARGE SCALE GENOMIC DNA]</scope>
    <source>
        <strain evidence="7 8">MCA 2997</strain>
    </source>
</reference>
<dbReference type="GO" id="GO:0003714">
    <property type="term" value="F:transcription corepressor activity"/>
    <property type="evidence" value="ECO:0007669"/>
    <property type="project" value="InterPro"/>
</dbReference>
<dbReference type="InterPro" id="IPR039774">
    <property type="entry name" value="Sin3-like"/>
</dbReference>
<feature type="region of interest" description="Disordered" evidence="6">
    <location>
        <begin position="1"/>
        <end position="29"/>
    </location>
</feature>
<dbReference type="EMBL" id="AWSO01000174">
    <property type="protein sequence ID" value="ESK93814.1"/>
    <property type="molecule type" value="Genomic_DNA"/>
</dbReference>
<dbReference type="Proteomes" id="UP000017559">
    <property type="component" value="Unassembled WGS sequence"/>
</dbReference>
<organism evidence="7 8">
    <name type="scientific">Moniliophthora roreri (strain MCA 2997)</name>
    <name type="common">Cocoa frosty pod rot fungus</name>
    <name type="synonym">Crinipellis roreri</name>
    <dbReference type="NCBI Taxonomy" id="1381753"/>
    <lineage>
        <taxon>Eukaryota</taxon>
        <taxon>Fungi</taxon>
        <taxon>Dikarya</taxon>
        <taxon>Basidiomycota</taxon>
        <taxon>Agaricomycotina</taxon>
        <taxon>Agaricomycetes</taxon>
        <taxon>Agaricomycetidae</taxon>
        <taxon>Agaricales</taxon>
        <taxon>Marasmiineae</taxon>
        <taxon>Marasmiaceae</taxon>
        <taxon>Moniliophthora</taxon>
    </lineage>
</organism>
<dbReference type="KEGG" id="mrr:Moror_13064"/>
<feature type="region of interest" description="Disordered" evidence="6">
    <location>
        <begin position="273"/>
        <end position="300"/>
    </location>
</feature>
<dbReference type="InterPro" id="IPR003822">
    <property type="entry name" value="PAH"/>
</dbReference>
<gene>
    <name evidence="7" type="ORF">Moror_13064</name>
</gene>
<evidence type="ECO:0000256" key="1">
    <source>
        <dbReference type="ARBA" id="ARBA00004123"/>
    </source>
</evidence>